<keyword evidence="7" id="KW-1185">Reference proteome</keyword>
<dbReference type="PANTHER" id="PTHR26379:SF433">
    <property type="entry name" value="OS08G0226800 PROTEIN"/>
    <property type="match status" value="1"/>
</dbReference>
<dbReference type="Pfam" id="PF00651">
    <property type="entry name" value="BTB"/>
    <property type="match status" value="1"/>
</dbReference>
<dbReference type="InterPro" id="IPR011333">
    <property type="entry name" value="SKP1/BTB/POZ_sf"/>
</dbReference>
<evidence type="ECO:0000256" key="3">
    <source>
        <dbReference type="SAM" id="SignalP"/>
    </source>
</evidence>
<evidence type="ECO:0000259" key="5">
    <source>
        <dbReference type="PROSITE" id="PS50144"/>
    </source>
</evidence>
<dbReference type="CDD" id="cd00121">
    <property type="entry name" value="MATH"/>
    <property type="match status" value="1"/>
</dbReference>
<proteinExistence type="inferred from homology"/>
<feature type="domain" description="MATH" evidence="5">
    <location>
        <begin position="54"/>
        <end position="109"/>
    </location>
</feature>
<dbReference type="GO" id="GO:0016567">
    <property type="term" value="P:protein ubiquitination"/>
    <property type="evidence" value="ECO:0007669"/>
    <property type="project" value="InterPro"/>
</dbReference>
<organism evidence="6 7">
    <name type="scientific">Miscanthus lutarioriparius</name>
    <dbReference type="NCBI Taxonomy" id="422564"/>
    <lineage>
        <taxon>Eukaryota</taxon>
        <taxon>Viridiplantae</taxon>
        <taxon>Streptophyta</taxon>
        <taxon>Embryophyta</taxon>
        <taxon>Tracheophyta</taxon>
        <taxon>Spermatophyta</taxon>
        <taxon>Magnoliopsida</taxon>
        <taxon>Liliopsida</taxon>
        <taxon>Poales</taxon>
        <taxon>Poaceae</taxon>
        <taxon>PACMAD clade</taxon>
        <taxon>Panicoideae</taxon>
        <taxon>Andropogonodae</taxon>
        <taxon>Andropogoneae</taxon>
        <taxon>Saccharinae</taxon>
        <taxon>Miscanthus</taxon>
    </lineage>
</organism>
<feature type="signal peptide" evidence="3">
    <location>
        <begin position="1"/>
        <end position="24"/>
    </location>
</feature>
<dbReference type="Proteomes" id="UP000604825">
    <property type="component" value="Unassembled WGS sequence"/>
</dbReference>
<dbReference type="Gene3D" id="3.30.710.10">
    <property type="entry name" value="Potassium Channel Kv1.1, Chain A"/>
    <property type="match status" value="1"/>
</dbReference>
<evidence type="ECO:0000313" key="7">
    <source>
        <dbReference type="Proteomes" id="UP000604825"/>
    </source>
</evidence>
<dbReference type="PANTHER" id="PTHR26379">
    <property type="entry name" value="BTB/POZ AND MATH DOMAIN-CONTAINING PROTEIN 1"/>
    <property type="match status" value="1"/>
</dbReference>
<keyword evidence="3" id="KW-0732">Signal</keyword>
<dbReference type="SMART" id="SM00225">
    <property type="entry name" value="BTB"/>
    <property type="match status" value="1"/>
</dbReference>
<sequence length="332" mass="36916">MPRRPFAAIVAAAAAAAAIDVVDAAATDHISLPRDDMATQSKVTSSRCTTQAEMGTHTFEIVRYSLMKGMCIGKFVQSDIFTVGGHSWAIRFYPDGVTDGTRMFASVALVLMDEGAEVRAFYDLFLDSELCKTKGLEIQVPPSDLSSILVGCCSLKRKRSVIFSVQGETFPAHKIILATRSPVFKAQLYGKMKETKAWCVTVEDMQPDVFKYLLNFIYTDALPVFDDDIDDDDYSEMIKHLLVAADRYAMDRMKLLCASVLVENLRVDTVATTLAFLDQHNCKSLRDMCIEFMASSNRIRDVMATQGHANLKRTCPSVIVDVLEKTGRCRKI</sequence>
<protein>
    <submittedName>
        <fullName evidence="6">Uncharacterized protein</fullName>
    </submittedName>
</protein>
<dbReference type="PROSITE" id="PS50097">
    <property type="entry name" value="BTB"/>
    <property type="match status" value="1"/>
</dbReference>
<evidence type="ECO:0000259" key="4">
    <source>
        <dbReference type="PROSITE" id="PS50097"/>
    </source>
</evidence>
<dbReference type="InterPro" id="IPR056423">
    <property type="entry name" value="BACK_BPM_SPOP"/>
</dbReference>
<evidence type="ECO:0000256" key="1">
    <source>
        <dbReference type="ARBA" id="ARBA00004906"/>
    </source>
</evidence>
<evidence type="ECO:0000256" key="2">
    <source>
        <dbReference type="ARBA" id="ARBA00010846"/>
    </source>
</evidence>
<dbReference type="SUPFAM" id="SSF54695">
    <property type="entry name" value="POZ domain"/>
    <property type="match status" value="1"/>
</dbReference>
<dbReference type="Pfam" id="PF22486">
    <property type="entry name" value="MATH_2"/>
    <property type="match status" value="1"/>
</dbReference>
<evidence type="ECO:0000313" key="6">
    <source>
        <dbReference type="EMBL" id="CAD6340056.1"/>
    </source>
</evidence>
<comment type="similarity">
    <text evidence="2">Belongs to the Tdpoz family.</text>
</comment>
<dbReference type="InterPro" id="IPR002083">
    <property type="entry name" value="MATH/TRAF_dom"/>
</dbReference>
<dbReference type="Gene3D" id="2.60.210.10">
    <property type="entry name" value="Apoptosis, Tumor Necrosis Factor Receptor Associated Protein 2, Chain A"/>
    <property type="match status" value="1"/>
</dbReference>
<dbReference type="EMBL" id="CAJGYO010000019">
    <property type="protein sequence ID" value="CAD6340056.1"/>
    <property type="molecule type" value="Genomic_DNA"/>
</dbReference>
<name>A0A811SGI5_9POAL</name>
<gene>
    <name evidence="6" type="ORF">NCGR_LOCUS64154</name>
</gene>
<feature type="chain" id="PRO_5032740124" evidence="3">
    <location>
        <begin position="25"/>
        <end position="332"/>
    </location>
</feature>
<dbReference type="InterPro" id="IPR045005">
    <property type="entry name" value="BPM1-6"/>
</dbReference>
<feature type="domain" description="BTB" evidence="4">
    <location>
        <begin position="159"/>
        <end position="226"/>
    </location>
</feature>
<accession>A0A811SGI5</accession>
<dbReference type="InterPro" id="IPR008974">
    <property type="entry name" value="TRAF-like"/>
</dbReference>
<comment type="caution">
    <text evidence="6">The sequence shown here is derived from an EMBL/GenBank/DDBJ whole genome shotgun (WGS) entry which is preliminary data.</text>
</comment>
<dbReference type="PROSITE" id="PS50144">
    <property type="entry name" value="MATH"/>
    <property type="match status" value="1"/>
</dbReference>
<dbReference type="SUPFAM" id="SSF49599">
    <property type="entry name" value="TRAF domain-like"/>
    <property type="match status" value="1"/>
</dbReference>
<reference evidence="6" key="1">
    <citation type="submission" date="2020-10" db="EMBL/GenBank/DDBJ databases">
        <authorList>
            <person name="Han B."/>
            <person name="Lu T."/>
            <person name="Zhao Q."/>
            <person name="Huang X."/>
            <person name="Zhao Y."/>
        </authorList>
    </citation>
    <scope>NUCLEOTIDE SEQUENCE</scope>
</reference>
<comment type="pathway">
    <text evidence="1">Protein modification; protein ubiquitination.</text>
</comment>
<dbReference type="InterPro" id="IPR000210">
    <property type="entry name" value="BTB/POZ_dom"/>
</dbReference>
<dbReference type="AlphaFoldDB" id="A0A811SGI5"/>
<dbReference type="Pfam" id="PF24570">
    <property type="entry name" value="BACK_BPM_SPOP"/>
    <property type="match status" value="1"/>
</dbReference>
<dbReference type="OrthoDB" id="6359816at2759"/>
<dbReference type="Gene3D" id="1.25.40.420">
    <property type="match status" value="1"/>
</dbReference>